<dbReference type="Gene3D" id="3.40.800.20">
    <property type="entry name" value="Histone deacetylase domain"/>
    <property type="match status" value="1"/>
</dbReference>
<dbReference type="InterPro" id="IPR023801">
    <property type="entry name" value="His_deacetylse_dom"/>
</dbReference>
<dbReference type="HOGENOM" id="CLU_007727_7_6_1"/>
<comment type="similarity">
    <text evidence="2">Belongs to the histone deacetylase family. HD type 1 subfamily.</text>
</comment>
<evidence type="ECO:0000256" key="1">
    <source>
        <dbReference type="ARBA" id="ARBA00004123"/>
    </source>
</evidence>
<dbReference type="PANTHER" id="PTHR10625">
    <property type="entry name" value="HISTONE DEACETYLASE HDAC1-RELATED"/>
    <property type="match status" value="1"/>
</dbReference>
<dbReference type="PANTHER" id="PTHR10625:SF14">
    <property type="entry name" value="HISTONE DEACETYLASE 8"/>
    <property type="match status" value="1"/>
</dbReference>
<dbReference type="GO" id="GO:0141221">
    <property type="term" value="F:histone deacetylase activity, hydrolytic mechanism"/>
    <property type="evidence" value="ECO:0007669"/>
    <property type="project" value="UniProtKB-EC"/>
</dbReference>
<evidence type="ECO:0000256" key="9">
    <source>
        <dbReference type="ARBA" id="ARBA00023242"/>
    </source>
</evidence>
<sequence length="418" mass="45798">MSSSVEQNSHTVAYVVSQELMKASSLLPSNKNRSFLVHALISAFRLSSLEAPQGHKLLQFLRPIRASFKDLSVYHSRDYLEHVLDTDHSSGSFDGSAVVTTEFGLEDDCPSFKGLPDYVQLVAGASLSGASVLRQHKADIAICWDGGRHHAQKSHASGFCYVADCVLVILALKRPVHTSSDMSSLLPCTRKPRIMYLDLDLHFSDAVSQAFHSTNSSTSPQVLTFSIHYTAPGFFPVSPLSKLSSVSSSVFDPFSHSLPLRQGASNQTFARIWPIVERARDIFEPDYVVVQCGVDGLAGDPCATWNWSLGGGDGSMGWCIDRIIKEWPGKKLLLGGGGYNSPNAARAWTYLTSIAMRQPLSLDAEIPDHEAFPLYGHSFTLDVPAGNMQDLNTDEYLAAVESSFDDIFTAMRERMSKP</sequence>
<reference evidence="12" key="2">
    <citation type="submission" date="2015-01" db="EMBL/GenBank/DDBJ databases">
        <title>Evolutionary Origins and Diversification of the Mycorrhizal Mutualists.</title>
        <authorList>
            <consortium name="DOE Joint Genome Institute"/>
            <consortium name="Mycorrhizal Genomics Consortium"/>
            <person name="Kohler A."/>
            <person name="Kuo A."/>
            <person name="Nagy L.G."/>
            <person name="Floudas D."/>
            <person name="Copeland A."/>
            <person name="Barry K.W."/>
            <person name="Cichocki N."/>
            <person name="Veneault-Fourrey C."/>
            <person name="LaButti K."/>
            <person name="Lindquist E.A."/>
            <person name="Lipzen A."/>
            <person name="Lundell T."/>
            <person name="Morin E."/>
            <person name="Murat C."/>
            <person name="Riley R."/>
            <person name="Ohm R."/>
            <person name="Sun H."/>
            <person name="Tunlid A."/>
            <person name="Henrissat B."/>
            <person name="Grigoriev I.V."/>
            <person name="Hibbett D.S."/>
            <person name="Martin F."/>
        </authorList>
    </citation>
    <scope>NUCLEOTIDE SEQUENCE [LARGE SCALE GENOMIC DNA]</scope>
    <source>
        <strain evidence="12">F 1598</strain>
    </source>
</reference>
<dbReference type="PRINTS" id="PR01270">
    <property type="entry name" value="HDASUPER"/>
</dbReference>
<dbReference type="OrthoDB" id="73273at2759"/>
<evidence type="ECO:0000256" key="7">
    <source>
        <dbReference type="ARBA" id="ARBA00023015"/>
    </source>
</evidence>
<dbReference type="EC" id="3.5.1.98" evidence="3"/>
<evidence type="ECO:0000256" key="4">
    <source>
        <dbReference type="ARBA" id="ARBA00022491"/>
    </source>
</evidence>
<dbReference type="InterPro" id="IPR037138">
    <property type="entry name" value="His_deacetylse_dom_sf"/>
</dbReference>
<dbReference type="EMBL" id="KN833017">
    <property type="protein sequence ID" value="KIM78278.1"/>
    <property type="molecule type" value="Genomic_DNA"/>
</dbReference>
<evidence type="ECO:0000259" key="10">
    <source>
        <dbReference type="Pfam" id="PF00850"/>
    </source>
</evidence>
<dbReference type="AlphaFoldDB" id="A0A0C3AW92"/>
<dbReference type="GO" id="GO:0005634">
    <property type="term" value="C:nucleus"/>
    <property type="evidence" value="ECO:0007669"/>
    <property type="project" value="UniProtKB-SubCell"/>
</dbReference>
<gene>
    <name evidence="11" type="ORF">PILCRDRAFT_594429</name>
</gene>
<evidence type="ECO:0000313" key="12">
    <source>
        <dbReference type="Proteomes" id="UP000054166"/>
    </source>
</evidence>
<evidence type="ECO:0000256" key="2">
    <source>
        <dbReference type="ARBA" id="ARBA00006457"/>
    </source>
</evidence>
<keyword evidence="6" id="KW-0156">Chromatin regulator</keyword>
<protein>
    <recommendedName>
        <fullName evidence="3">histone deacetylase</fullName>
        <ecNumber evidence="3">3.5.1.98</ecNumber>
    </recommendedName>
</protein>
<proteinExistence type="inferred from homology"/>
<keyword evidence="9" id="KW-0539">Nucleus</keyword>
<keyword evidence="5" id="KW-0378">Hydrolase</keyword>
<name>A0A0C3AW92_PILCF</name>
<dbReference type="Proteomes" id="UP000054166">
    <property type="component" value="Unassembled WGS sequence"/>
</dbReference>
<dbReference type="InterPro" id="IPR000286">
    <property type="entry name" value="HDACs"/>
</dbReference>
<comment type="subcellular location">
    <subcellularLocation>
        <location evidence="1">Nucleus</location>
    </subcellularLocation>
</comment>
<evidence type="ECO:0000256" key="3">
    <source>
        <dbReference type="ARBA" id="ARBA00012111"/>
    </source>
</evidence>
<feature type="domain" description="Histone deacetylase" evidence="10">
    <location>
        <begin position="56"/>
        <end position="353"/>
    </location>
</feature>
<organism evidence="11 12">
    <name type="scientific">Piloderma croceum (strain F 1598)</name>
    <dbReference type="NCBI Taxonomy" id="765440"/>
    <lineage>
        <taxon>Eukaryota</taxon>
        <taxon>Fungi</taxon>
        <taxon>Dikarya</taxon>
        <taxon>Basidiomycota</taxon>
        <taxon>Agaricomycotina</taxon>
        <taxon>Agaricomycetes</taxon>
        <taxon>Agaricomycetidae</taxon>
        <taxon>Atheliales</taxon>
        <taxon>Atheliaceae</taxon>
        <taxon>Piloderma</taxon>
    </lineage>
</organism>
<evidence type="ECO:0000256" key="5">
    <source>
        <dbReference type="ARBA" id="ARBA00022801"/>
    </source>
</evidence>
<dbReference type="InParanoid" id="A0A0C3AW92"/>
<keyword evidence="7" id="KW-0805">Transcription regulation</keyword>
<dbReference type="STRING" id="765440.A0A0C3AW92"/>
<dbReference type="SUPFAM" id="SSF52768">
    <property type="entry name" value="Arginase/deacetylase"/>
    <property type="match status" value="1"/>
</dbReference>
<reference evidence="11 12" key="1">
    <citation type="submission" date="2014-04" db="EMBL/GenBank/DDBJ databases">
        <authorList>
            <consortium name="DOE Joint Genome Institute"/>
            <person name="Kuo A."/>
            <person name="Tarkka M."/>
            <person name="Buscot F."/>
            <person name="Kohler A."/>
            <person name="Nagy L.G."/>
            <person name="Floudas D."/>
            <person name="Copeland A."/>
            <person name="Barry K.W."/>
            <person name="Cichocki N."/>
            <person name="Veneault-Fourrey C."/>
            <person name="LaButti K."/>
            <person name="Lindquist E.A."/>
            <person name="Lipzen A."/>
            <person name="Lundell T."/>
            <person name="Morin E."/>
            <person name="Murat C."/>
            <person name="Sun H."/>
            <person name="Tunlid A."/>
            <person name="Henrissat B."/>
            <person name="Grigoriev I.V."/>
            <person name="Hibbett D.S."/>
            <person name="Martin F."/>
            <person name="Nordberg H.P."/>
            <person name="Cantor M.N."/>
            <person name="Hua S.X."/>
        </authorList>
    </citation>
    <scope>NUCLEOTIDE SEQUENCE [LARGE SCALE GENOMIC DNA]</scope>
    <source>
        <strain evidence="11 12">F 1598</strain>
    </source>
</reference>
<evidence type="ECO:0000256" key="8">
    <source>
        <dbReference type="ARBA" id="ARBA00023163"/>
    </source>
</evidence>
<accession>A0A0C3AW92</accession>
<keyword evidence="4" id="KW-0678">Repressor</keyword>
<keyword evidence="12" id="KW-1185">Reference proteome</keyword>
<dbReference type="Pfam" id="PF00850">
    <property type="entry name" value="Hist_deacetyl"/>
    <property type="match status" value="1"/>
</dbReference>
<evidence type="ECO:0000313" key="11">
    <source>
        <dbReference type="EMBL" id="KIM78278.1"/>
    </source>
</evidence>
<dbReference type="InterPro" id="IPR023696">
    <property type="entry name" value="Ureohydrolase_dom_sf"/>
</dbReference>
<dbReference type="GO" id="GO:0031507">
    <property type="term" value="P:heterochromatin formation"/>
    <property type="evidence" value="ECO:0007669"/>
    <property type="project" value="TreeGrafter"/>
</dbReference>
<keyword evidence="8" id="KW-0804">Transcription</keyword>
<evidence type="ECO:0000256" key="6">
    <source>
        <dbReference type="ARBA" id="ARBA00022853"/>
    </source>
</evidence>